<sequence length="84" mass="8936">MDDSALRIGQDAQALPFGGLAKPSDQLFGEYGHRPPMTGKNGVGAVDATRLIQCNNGSQDQRIKVADAVGLCQHLHADQITCFV</sequence>
<dbReference type="Proteomes" id="UP000037247">
    <property type="component" value="Unassembled WGS sequence"/>
</dbReference>
<proteinExistence type="predicted"/>
<accession>A0ABR5IBB9</accession>
<organism evidence="1 2">
    <name type="scientific">Gordonia jacobaea</name>
    <dbReference type="NCBI Taxonomy" id="122202"/>
    <lineage>
        <taxon>Bacteria</taxon>
        <taxon>Bacillati</taxon>
        <taxon>Actinomycetota</taxon>
        <taxon>Actinomycetes</taxon>
        <taxon>Mycobacteriales</taxon>
        <taxon>Gordoniaceae</taxon>
        <taxon>Gordonia</taxon>
    </lineage>
</organism>
<comment type="caution">
    <text evidence="1">The sequence shown here is derived from an EMBL/GenBank/DDBJ whole genome shotgun (WGS) entry which is preliminary data.</text>
</comment>
<name>A0ABR5IBB9_9ACTN</name>
<dbReference type="EMBL" id="LDTZ01000017">
    <property type="protein sequence ID" value="KNA90992.1"/>
    <property type="molecule type" value="Genomic_DNA"/>
</dbReference>
<evidence type="ECO:0000313" key="1">
    <source>
        <dbReference type="EMBL" id="KNA90992.1"/>
    </source>
</evidence>
<protein>
    <submittedName>
        <fullName evidence="1">Uncharacterized protein</fullName>
    </submittedName>
</protein>
<evidence type="ECO:0000313" key="2">
    <source>
        <dbReference type="Proteomes" id="UP000037247"/>
    </source>
</evidence>
<gene>
    <name evidence="1" type="ORF">ABW18_11770</name>
</gene>
<keyword evidence="2" id="KW-1185">Reference proteome</keyword>
<reference evidence="1 2" key="1">
    <citation type="submission" date="2015-05" db="EMBL/GenBank/DDBJ databases">
        <title>Draft genome sequence of the bacterium Gordonia jacobaea a new member of the Gordonia genus.</title>
        <authorList>
            <person name="Jimenez-Galisteo G."/>
            <person name="Dominguez A."/>
            <person name="Munoz E."/>
            <person name="Vinas M."/>
        </authorList>
    </citation>
    <scope>NUCLEOTIDE SEQUENCE [LARGE SCALE GENOMIC DNA]</scope>
    <source>
        <strain evidence="2">mv1</strain>
    </source>
</reference>
<dbReference type="RefSeq" id="WP_049699167.1">
    <property type="nucleotide sequence ID" value="NZ_JAQDQF010000008.1"/>
</dbReference>